<evidence type="ECO:0000256" key="1">
    <source>
        <dbReference type="ARBA" id="ARBA00022723"/>
    </source>
</evidence>
<dbReference type="SUPFAM" id="SSF57716">
    <property type="entry name" value="Glucocorticoid receptor-like (DNA-binding domain)"/>
    <property type="match status" value="1"/>
</dbReference>
<feature type="compositionally biased region" description="Basic residues" evidence="6">
    <location>
        <begin position="201"/>
        <end position="210"/>
    </location>
</feature>
<dbReference type="PANTHER" id="PTHR24379">
    <property type="entry name" value="KRAB AND ZINC FINGER DOMAIN-CONTAINING"/>
    <property type="match status" value="1"/>
</dbReference>
<keyword evidence="10" id="KW-1185">Reference proteome</keyword>
<dbReference type="Pfam" id="PF12171">
    <property type="entry name" value="zf-C2H2_jaz"/>
    <property type="match status" value="1"/>
</dbReference>
<dbReference type="Pfam" id="PF00096">
    <property type="entry name" value="zf-C2H2"/>
    <property type="match status" value="2"/>
</dbReference>
<dbReference type="eggNOG" id="KOG1721">
    <property type="taxonomic scope" value="Eukaryota"/>
</dbReference>
<dbReference type="Proteomes" id="UP000002320">
    <property type="component" value="Unassembled WGS sequence"/>
</dbReference>
<keyword evidence="1" id="KW-0479">Metal-binding</keyword>
<name>B0WL37_CULQU</name>
<dbReference type="GO" id="GO:0005634">
    <property type="term" value="C:nucleus"/>
    <property type="evidence" value="ECO:0007669"/>
    <property type="project" value="TreeGrafter"/>
</dbReference>
<dbReference type="VEuPathDB" id="VectorBase:CPIJ008305"/>
<dbReference type="PROSITE" id="PS50157">
    <property type="entry name" value="ZINC_FINGER_C2H2_2"/>
    <property type="match status" value="5"/>
</dbReference>
<evidence type="ECO:0000259" key="7">
    <source>
        <dbReference type="PROSITE" id="PS50157"/>
    </source>
</evidence>
<dbReference type="SUPFAM" id="SSF57667">
    <property type="entry name" value="beta-beta-alpha zinc fingers"/>
    <property type="match status" value="4"/>
</dbReference>
<dbReference type="GO" id="GO:0000981">
    <property type="term" value="F:DNA-binding transcription factor activity, RNA polymerase II-specific"/>
    <property type="evidence" value="ECO:0007669"/>
    <property type="project" value="TreeGrafter"/>
</dbReference>
<dbReference type="PANTHER" id="PTHR24379:SF127">
    <property type="entry name" value="BLOODY FINGERS-RELATED"/>
    <property type="match status" value="1"/>
</dbReference>
<feature type="domain" description="C2H2-type" evidence="7">
    <location>
        <begin position="413"/>
        <end position="436"/>
    </location>
</feature>
<dbReference type="Gene3D" id="3.30.160.60">
    <property type="entry name" value="Classic Zinc Finger"/>
    <property type="match status" value="4"/>
</dbReference>
<feature type="region of interest" description="Disordered" evidence="6">
    <location>
        <begin position="1"/>
        <end position="43"/>
    </location>
</feature>
<feature type="domain" description="C2H2-type" evidence="7">
    <location>
        <begin position="520"/>
        <end position="548"/>
    </location>
</feature>
<keyword evidence="3 5" id="KW-0863">Zinc-finger</keyword>
<feature type="domain" description="C2H2-type" evidence="7">
    <location>
        <begin position="330"/>
        <end position="353"/>
    </location>
</feature>
<dbReference type="InterPro" id="IPR036236">
    <property type="entry name" value="Znf_C2H2_sf"/>
</dbReference>
<dbReference type="OMA" id="GENKHAK"/>
<dbReference type="EMBL" id="DS231979">
    <property type="protein sequence ID" value="EDS30200.1"/>
    <property type="molecule type" value="Genomic_DNA"/>
</dbReference>
<feature type="region of interest" description="Disordered" evidence="6">
    <location>
        <begin position="198"/>
        <end position="234"/>
    </location>
</feature>
<dbReference type="VEuPathDB" id="VectorBase:CQUJHB005918"/>
<proteinExistence type="predicted"/>
<feature type="domain" description="C2H2-type" evidence="7">
    <location>
        <begin position="492"/>
        <end position="519"/>
    </location>
</feature>
<dbReference type="InterPro" id="IPR013087">
    <property type="entry name" value="Znf_C2H2_type"/>
</dbReference>
<evidence type="ECO:0000256" key="5">
    <source>
        <dbReference type="PROSITE-ProRule" id="PRU00042"/>
    </source>
</evidence>
<gene>
    <name evidence="9" type="primary">6039923</name>
    <name evidence="8" type="ORF">CpipJ_CPIJ008305</name>
</gene>
<reference evidence="8" key="1">
    <citation type="submission" date="2007-03" db="EMBL/GenBank/DDBJ databases">
        <title>Annotation of Culex pipiens quinquefasciatus.</title>
        <authorList>
            <consortium name="The Broad Institute Genome Sequencing Platform"/>
            <person name="Atkinson P.W."/>
            <person name="Hemingway J."/>
            <person name="Christensen B.M."/>
            <person name="Higgs S."/>
            <person name="Kodira C."/>
            <person name="Hannick L."/>
            <person name="Megy K."/>
            <person name="O'Leary S."/>
            <person name="Pearson M."/>
            <person name="Haas B.J."/>
            <person name="Mauceli E."/>
            <person name="Wortman J.R."/>
            <person name="Lee N.H."/>
            <person name="Guigo R."/>
            <person name="Stanke M."/>
            <person name="Alvarado L."/>
            <person name="Amedeo P."/>
            <person name="Antoine C.H."/>
            <person name="Arensburger P."/>
            <person name="Bidwell S.L."/>
            <person name="Crawford M."/>
            <person name="Camaro F."/>
            <person name="Devon K."/>
            <person name="Engels R."/>
            <person name="Hammond M."/>
            <person name="Howarth C."/>
            <person name="Koehrsen M."/>
            <person name="Lawson D."/>
            <person name="Montgomery P."/>
            <person name="Nene V."/>
            <person name="Nusbaum C."/>
            <person name="Puiu D."/>
            <person name="Romero-Severson J."/>
            <person name="Severson D.W."/>
            <person name="Shumway M."/>
            <person name="Sisk P."/>
            <person name="Stolte C."/>
            <person name="Zeng Q."/>
            <person name="Eisenstadt E."/>
            <person name="Fraser-Liggett C."/>
            <person name="Strausberg R."/>
            <person name="Galagan J."/>
            <person name="Birren B."/>
            <person name="Collins F.H."/>
        </authorList>
    </citation>
    <scope>NUCLEOTIDE SEQUENCE [LARGE SCALE GENOMIC DNA]</scope>
    <source>
        <strain evidence="8">JHB</strain>
    </source>
</reference>
<evidence type="ECO:0000256" key="4">
    <source>
        <dbReference type="ARBA" id="ARBA00022833"/>
    </source>
</evidence>
<dbReference type="InterPro" id="IPR022755">
    <property type="entry name" value="Znf_C2H2_jaz"/>
</dbReference>
<evidence type="ECO:0000256" key="3">
    <source>
        <dbReference type="ARBA" id="ARBA00022771"/>
    </source>
</evidence>
<dbReference type="HOGENOM" id="CLU_027453_1_0_1"/>
<feature type="domain" description="C2H2-type" evidence="7">
    <location>
        <begin position="356"/>
        <end position="384"/>
    </location>
</feature>
<evidence type="ECO:0000256" key="6">
    <source>
        <dbReference type="SAM" id="MobiDB-lite"/>
    </source>
</evidence>
<keyword evidence="4" id="KW-0862">Zinc</keyword>
<dbReference type="KEGG" id="cqu:CpipJ_CPIJ008305"/>
<dbReference type="OrthoDB" id="7758429at2759"/>
<evidence type="ECO:0000256" key="2">
    <source>
        <dbReference type="ARBA" id="ARBA00022737"/>
    </source>
</evidence>
<evidence type="ECO:0000313" key="9">
    <source>
        <dbReference type="EnsemblMetazoa" id="CPIJ008305-PA"/>
    </source>
</evidence>
<reference evidence="9" key="2">
    <citation type="submission" date="2020-05" db="UniProtKB">
        <authorList>
            <consortium name="EnsemblMetazoa"/>
        </authorList>
    </citation>
    <scope>IDENTIFICATION</scope>
    <source>
        <strain evidence="9">JHB</strain>
    </source>
</reference>
<organism>
    <name type="scientific">Culex quinquefasciatus</name>
    <name type="common">Southern house mosquito</name>
    <name type="synonym">Culex pungens</name>
    <dbReference type="NCBI Taxonomy" id="7176"/>
    <lineage>
        <taxon>Eukaryota</taxon>
        <taxon>Metazoa</taxon>
        <taxon>Ecdysozoa</taxon>
        <taxon>Arthropoda</taxon>
        <taxon>Hexapoda</taxon>
        <taxon>Insecta</taxon>
        <taxon>Pterygota</taxon>
        <taxon>Neoptera</taxon>
        <taxon>Endopterygota</taxon>
        <taxon>Diptera</taxon>
        <taxon>Nematocera</taxon>
        <taxon>Culicoidea</taxon>
        <taxon>Culicidae</taxon>
        <taxon>Culicinae</taxon>
        <taxon>Culicini</taxon>
        <taxon>Culex</taxon>
        <taxon>Culex</taxon>
    </lineage>
</organism>
<dbReference type="AlphaFoldDB" id="B0WL37"/>
<keyword evidence="2" id="KW-0677">Repeat</keyword>
<dbReference type="PROSITE" id="PS00028">
    <property type="entry name" value="ZINC_FINGER_C2H2_1"/>
    <property type="match status" value="5"/>
</dbReference>
<dbReference type="GO" id="GO:0008270">
    <property type="term" value="F:zinc ion binding"/>
    <property type="evidence" value="ECO:0007669"/>
    <property type="project" value="UniProtKB-KW"/>
</dbReference>
<dbReference type="GO" id="GO:0000977">
    <property type="term" value="F:RNA polymerase II transcription regulatory region sequence-specific DNA binding"/>
    <property type="evidence" value="ECO:0007669"/>
    <property type="project" value="TreeGrafter"/>
</dbReference>
<accession>B0WL37</accession>
<evidence type="ECO:0000313" key="10">
    <source>
        <dbReference type="Proteomes" id="UP000002320"/>
    </source>
</evidence>
<dbReference type="InParanoid" id="B0WL37"/>
<evidence type="ECO:0000313" key="8">
    <source>
        <dbReference type="EMBL" id="EDS30200.1"/>
    </source>
</evidence>
<dbReference type="SMART" id="SM00355">
    <property type="entry name" value="ZnF_C2H2"/>
    <property type="match status" value="10"/>
</dbReference>
<protein>
    <recommendedName>
        <fullName evidence="7">C2H2-type domain-containing protein</fullName>
    </recommendedName>
</protein>
<dbReference type="EnsemblMetazoa" id="CPIJ008305-RA">
    <property type="protein sequence ID" value="CPIJ008305-PA"/>
    <property type="gene ID" value="CPIJ008305"/>
</dbReference>
<sequence>MYCKSCGKTPELGGENKHAKASAKAGKSSETAQRHGVWESTSRELLSQLRTSKYTEQDKLDAESTSTRFSRAVSEFQLLSINETRHEKPHGETEQIKKCLVLVVYADDHLPQNVCEECSATMVNLHETIEHFRQNDLRLRQQLVQGYEVKDEVLLSEPEEHLMEPETQTCQLEEAKVEPELEGDGFLEETVEEIEREVVAKPKKRRQRSKKNSDESGNQNPELPQKRICKRDPNLPRTNDHKCYVCKSESLGSGEALLEHLNVNHADEVPHTCPLCVRETVTIKNVTSLNVHKRMHAMPVQCPHCDMRVINKGILNTHIKIKHCLDPQPSRCEQCDKLFPSKMALKIHAQKHTLAYSCEFCGKRFNGPSKMNLHIQRMHSQANKVKCHICQKELNCLDAVQRHIEIMHSSVQFPCSQCSKIYTSESTLRQHEKKHAEVPNFNARMKSNIRSYYTVVESADGGPPKKKCNQCDLVVSNISMHLKYKHFPRATYPCEQCEREFRDIKSLSVHKLEHTVGKFLKCPICDREFNERRNLLSHLKTKQHRDHPLAQRLDWLDAMYPAGRTPLSEGPLKVVIDVPFGDDLVKDEDRN</sequence>